<protein>
    <submittedName>
        <fullName evidence="1">Uncharacterized protein</fullName>
    </submittedName>
</protein>
<evidence type="ECO:0000313" key="1">
    <source>
        <dbReference type="EMBL" id="KRS15481.1"/>
    </source>
</evidence>
<dbReference type="EMBL" id="LAXI01000022">
    <property type="protein sequence ID" value="KRS15481.1"/>
    <property type="molecule type" value="Genomic_DNA"/>
</dbReference>
<sequence length="109" mass="12917">MYLRPTQGRPLYYQYGALRAWAANTIGMAYQFEDQCTDFFREVSPIVSDVNGNLQHRIDVFERRFAADRKRILKDETPAWIPIERIHDLDVYHSRQPRRKGPNYLSAVQ</sequence>
<dbReference type="AlphaFoldDB" id="A0A0T5P2P4"/>
<organism evidence="1 2">
    <name type="scientific">Roseovarius indicus</name>
    <dbReference type="NCBI Taxonomy" id="540747"/>
    <lineage>
        <taxon>Bacteria</taxon>
        <taxon>Pseudomonadati</taxon>
        <taxon>Pseudomonadota</taxon>
        <taxon>Alphaproteobacteria</taxon>
        <taxon>Rhodobacterales</taxon>
        <taxon>Roseobacteraceae</taxon>
        <taxon>Roseovarius</taxon>
    </lineage>
</organism>
<name>A0A0T5P2P4_9RHOB</name>
<proteinExistence type="predicted"/>
<dbReference type="PATRIC" id="fig|540747.5.peg.3151"/>
<dbReference type="Proteomes" id="UP000051401">
    <property type="component" value="Unassembled WGS sequence"/>
</dbReference>
<evidence type="ECO:0000313" key="2">
    <source>
        <dbReference type="Proteomes" id="UP000051401"/>
    </source>
</evidence>
<reference evidence="1 2" key="1">
    <citation type="submission" date="2015-04" db="EMBL/GenBank/DDBJ databases">
        <title>The draft genome sequence of Roseovarius indicus B108T.</title>
        <authorList>
            <person name="Li G."/>
            <person name="Lai Q."/>
            <person name="Shao Z."/>
            <person name="Yan P."/>
        </authorList>
    </citation>
    <scope>NUCLEOTIDE SEQUENCE [LARGE SCALE GENOMIC DNA]</scope>
    <source>
        <strain evidence="1 2">B108</strain>
    </source>
</reference>
<keyword evidence="2" id="KW-1185">Reference proteome</keyword>
<gene>
    <name evidence="1" type="ORF">XM52_23975</name>
</gene>
<comment type="caution">
    <text evidence="1">The sequence shown here is derived from an EMBL/GenBank/DDBJ whole genome shotgun (WGS) entry which is preliminary data.</text>
</comment>
<accession>A0A0T5P2P4</accession>